<dbReference type="InterPro" id="IPR050220">
    <property type="entry name" value="Type_II_DNA_Topoisomerases"/>
</dbReference>
<feature type="active site" description="O-(5'-phospho-DNA)-tyrosine intermediate" evidence="6">
    <location>
        <position position="120"/>
    </location>
</feature>
<dbReference type="InterPro" id="IPR035516">
    <property type="entry name" value="Gyrase/topoIV_suA_C"/>
</dbReference>
<dbReference type="GO" id="GO:0006265">
    <property type="term" value="P:DNA topological change"/>
    <property type="evidence" value="ECO:0007669"/>
    <property type="project" value="UniProtKB-UniRule"/>
</dbReference>
<keyword evidence="5 6" id="KW-0413">Isomerase</keyword>
<keyword evidence="7" id="KW-0175">Coiled coil</keyword>
<dbReference type="GO" id="GO:0003677">
    <property type="term" value="F:DNA binding"/>
    <property type="evidence" value="ECO:0007669"/>
    <property type="project" value="UniProtKB-UniRule"/>
</dbReference>
<name>A0A1I3DW68_9FIRM</name>
<dbReference type="SUPFAM" id="SSF56719">
    <property type="entry name" value="Type II DNA topoisomerase"/>
    <property type="match status" value="1"/>
</dbReference>
<comment type="similarity">
    <text evidence="2">Belongs to the type II topoisomerase GyrA/ParC subunit family.</text>
</comment>
<organism evidence="9 10">
    <name type="scientific">Tindallia magadiensis</name>
    <dbReference type="NCBI Taxonomy" id="69895"/>
    <lineage>
        <taxon>Bacteria</taxon>
        <taxon>Bacillati</taxon>
        <taxon>Bacillota</taxon>
        <taxon>Clostridia</taxon>
        <taxon>Peptostreptococcales</taxon>
        <taxon>Tindalliaceae</taxon>
        <taxon>Tindallia</taxon>
    </lineage>
</organism>
<comment type="catalytic activity">
    <reaction evidence="1 6">
        <text>ATP-dependent breakage, passage and rejoining of double-stranded DNA.</text>
        <dbReference type="EC" id="5.6.2.2"/>
    </reaction>
</comment>
<dbReference type="Gene3D" id="3.30.1360.40">
    <property type="match status" value="1"/>
</dbReference>
<dbReference type="GO" id="GO:0005524">
    <property type="term" value="F:ATP binding"/>
    <property type="evidence" value="ECO:0007669"/>
    <property type="project" value="InterPro"/>
</dbReference>
<dbReference type="Proteomes" id="UP000199287">
    <property type="component" value="Unassembled WGS sequence"/>
</dbReference>
<evidence type="ECO:0000313" key="10">
    <source>
        <dbReference type="Proteomes" id="UP000199287"/>
    </source>
</evidence>
<dbReference type="STRING" id="69895.SAMN05192551_104129"/>
<dbReference type="InterPro" id="IPR013757">
    <property type="entry name" value="Topo_IIA_A_a_sf"/>
</dbReference>
<dbReference type="InterPro" id="IPR013758">
    <property type="entry name" value="Topo_IIA_A/C_ab"/>
</dbReference>
<feature type="coiled-coil region" evidence="7">
    <location>
        <begin position="429"/>
        <end position="456"/>
    </location>
</feature>
<proteinExistence type="inferred from homology"/>
<dbReference type="PANTHER" id="PTHR43493">
    <property type="entry name" value="DNA GYRASE/TOPOISOMERASE SUBUNIT A"/>
    <property type="match status" value="1"/>
</dbReference>
<dbReference type="Gene3D" id="1.10.268.10">
    <property type="entry name" value="Topoisomerase, domain 3"/>
    <property type="match status" value="1"/>
</dbReference>
<evidence type="ECO:0000256" key="5">
    <source>
        <dbReference type="ARBA" id="ARBA00023235"/>
    </source>
</evidence>
<dbReference type="RefSeq" id="WP_330391023.1">
    <property type="nucleotide sequence ID" value="NZ_FOQA01000004.1"/>
</dbReference>
<evidence type="ECO:0000256" key="2">
    <source>
        <dbReference type="ARBA" id="ARBA00008263"/>
    </source>
</evidence>
<dbReference type="GO" id="GO:0009330">
    <property type="term" value="C:DNA topoisomerase type II (double strand cut, ATP-hydrolyzing) complex"/>
    <property type="evidence" value="ECO:0007669"/>
    <property type="project" value="TreeGrafter"/>
</dbReference>
<dbReference type="SUPFAM" id="SSF101904">
    <property type="entry name" value="GyrA/ParC C-terminal domain-like"/>
    <property type="match status" value="1"/>
</dbReference>
<dbReference type="Gene3D" id="2.120.10.90">
    <property type="entry name" value="DNA gyrase/topoisomerase IV, subunit A, C-terminal"/>
    <property type="match status" value="1"/>
</dbReference>
<evidence type="ECO:0000256" key="6">
    <source>
        <dbReference type="PROSITE-ProRule" id="PRU01384"/>
    </source>
</evidence>
<gene>
    <name evidence="9" type="ORF">SAMN05192551_104129</name>
</gene>
<reference evidence="10" key="1">
    <citation type="submission" date="2016-10" db="EMBL/GenBank/DDBJ databases">
        <authorList>
            <person name="Varghese N."/>
            <person name="Submissions S."/>
        </authorList>
    </citation>
    <scope>NUCLEOTIDE SEQUENCE [LARGE SCALE GENOMIC DNA]</scope>
    <source>
        <strain evidence="10">Z-7934</strain>
    </source>
</reference>
<dbReference type="EMBL" id="FOQA01000004">
    <property type="protein sequence ID" value="SFH90701.1"/>
    <property type="molecule type" value="Genomic_DNA"/>
</dbReference>
<feature type="domain" description="Topo IIA-type catalytic" evidence="8">
    <location>
        <begin position="31"/>
        <end position="493"/>
    </location>
</feature>
<dbReference type="Gene3D" id="3.90.199.10">
    <property type="entry name" value="Topoisomerase II, domain 5"/>
    <property type="match status" value="1"/>
</dbReference>
<dbReference type="Pfam" id="PF00521">
    <property type="entry name" value="DNA_topoisoIV"/>
    <property type="match status" value="1"/>
</dbReference>
<sequence>MKEPVIQKLDVLETLETNYMPYAMSVIISRALPEIDGLKPSHRKLLYTMYGMGLLKGNLTKSANIVGQTMKIHPHGDMAIYETMVRMTKGNESLLMPLVESKGNFGRCYSRDMAFASPRYTEAKLMPVASEFFQAINKDTVPFVPNYDNTSKEPVLLPVTFPSILANPNQGIAVGMASNICSFNLTELCDATIAFLEDKQEEVFSLLKAPDFSTGAELLYDKQELERIYRTGHGSFSLRAVYQYNKEDHCIEITEIPYTTTLEAIMEKMVALMKAGKLKEVNDIRDETDLKGLKLTLDLKRNTDPKQLMTRLFRQTSLQDTFSCNFNLIVNGHPKVLGVLEILEEWLFFRQDCLKRQFAYEKAEQEKTLHLLKGLEKILLDIDKAIQIIRETQKEKEVVPNLMTAFTIDEVQAEYIAEIKLRHLNREYLLKQTKQLKSLRESIADLEALIESPERQKAYIINDLKRVRDHHGQPRRTKIIDREDIPQASPAVMISHYKLKVFLTRDGYLKKIPSTSLRGNFDHKLKPKDYIIQEIEGENKDDLILFSSAQKAYKLKLYEIEDLKTSDLGLYLPNLVPMEPEEKILYMVVTSDYTGHMLFAYENGKMAKIPLTAYETKTNRKVLANAFASQPLRGIRFLEQDETLLAVSSINKVLVFNTSQINAKATRHSLGVQVLKSKKNSELIAMLTLEQVQLEDPDYYHANVPAVGSYLKKTDSLSLAEREEASENISLLELLPGSEENMDT</sequence>
<evidence type="ECO:0000259" key="8">
    <source>
        <dbReference type="PROSITE" id="PS52040"/>
    </source>
</evidence>
<keyword evidence="3 6" id="KW-0799">Topoisomerase</keyword>
<evidence type="ECO:0000256" key="7">
    <source>
        <dbReference type="SAM" id="Coils"/>
    </source>
</evidence>
<keyword evidence="10" id="KW-1185">Reference proteome</keyword>
<evidence type="ECO:0000256" key="3">
    <source>
        <dbReference type="ARBA" id="ARBA00023029"/>
    </source>
</evidence>
<dbReference type="GO" id="GO:0034335">
    <property type="term" value="F:DNA negative supercoiling activity"/>
    <property type="evidence" value="ECO:0007669"/>
    <property type="project" value="UniProtKB-ARBA"/>
</dbReference>
<dbReference type="SMART" id="SM00434">
    <property type="entry name" value="TOP4c"/>
    <property type="match status" value="1"/>
</dbReference>
<evidence type="ECO:0000256" key="4">
    <source>
        <dbReference type="ARBA" id="ARBA00023125"/>
    </source>
</evidence>
<dbReference type="InterPro" id="IPR002205">
    <property type="entry name" value="Topo_IIA_dom_A"/>
</dbReference>
<keyword evidence="4 6" id="KW-0238">DNA-binding</keyword>
<dbReference type="PROSITE" id="PS52040">
    <property type="entry name" value="TOPO_IIA"/>
    <property type="match status" value="1"/>
</dbReference>
<protein>
    <submittedName>
        <fullName evidence="9">DNA gyrase subunit A</fullName>
    </submittedName>
</protein>
<dbReference type="InterPro" id="IPR013760">
    <property type="entry name" value="Topo_IIA-like_dom_sf"/>
</dbReference>
<accession>A0A1I3DW68</accession>
<dbReference type="GO" id="GO:0005737">
    <property type="term" value="C:cytoplasm"/>
    <property type="evidence" value="ECO:0007669"/>
    <property type="project" value="TreeGrafter"/>
</dbReference>
<dbReference type="PANTHER" id="PTHR43493:SF5">
    <property type="entry name" value="DNA GYRASE SUBUNIT A, CHLOROPLASTIC_MITOCHONDRIAL"/>
    <property type="match status" value="1"/>
</dbReference>
<evidence type="ECO:0000313" key="9">
    <source>
        <dbReference type="EMBL" id="SFH90701.1"/>
    </source>
</evidence>
<dbReference type="AlphaFoldDB" id="A0A1I3DW68"/>
<evidence type="ECO:0000256" key="1">
    <source>
        <dbReference type="ARBA" id="ARBA00000185"/>
    </source>
</evidence>